<feature type="domain" description="C-type lectin" evidence="2">
    <location>
        <begin position="136"/>
        <end position="230"/>
    </location>
</feature>
<name>A0A4W3HMZ9_CALMI</name>
<dbReference type="PROSITE" id="PS00615">
    <property type="entry name" value="C_TYPE_LECTIN_1"/>
    <property type="match status" value="1"/>
</dbReference>
<protein>
    <recommendedName>
        <fullName evidence="2">C-type lectin domain-containing protein</fullName>
    </recommendedName>
</protein>
<dbReference type="PANTHER" id="PTHR45784">
    <property type="entry name" value="C-TYPE LECTIN DOMAIN FAMILY 20 MEMBER A-RELATED"/>
    <property type="match status" value="1"/>
</dbReference>
<dbReference type="InterPro" id="IPR018378">
    <property type="entry name" value="C-type_lectin_CS"/>
</dbReference>
<reference evidence="4" key="2">
    <citation type="journal article" date="2007" name="PLoS Biol.">
        <title>Survey sequencing and comparative analysis of the elephant shark (Callorhinchus milii) genome.</title>
        <authorList>
            <person name="Venkatesh B."/>
            <person name="Kirkness E.F."/>
            <person name="Loh Y.H."/>
            <person name="Halpern A.L."/>
            <person name="Lee A.P."/>
            <person name="Johnson J."/>
            <person name="Dandona N."/>
            <person name="Viswanathan L.D."/>
            <person name="Tay A."/>
            <person name="Venter J.C."/>
            <person name="Strausberg R.L."/>
            <person name="Brenner S."/>
        </authorList>
    </citation>
    <scope>NUCLEOTIDE SEQUENCE [LARGE SCALE GENOMIC DNA]</scope>
</reference>
<evidence type="ECO:0000313" key="4">
    <source>
        <dbReference type="Proteomes" id="UP000314986"/>
    </source>
</evidence>
<dbReference type="Gene3D" id="3.10.100.10">
    <property type="entry name" value="Mannose-Binding Protein A, subunit A"/>
    <property type="match status" value="3"/>
</dbReference>
<feature type="domain" description="C-type lectin" evidence="2">
    <location>
        <begin position="19"/>
        <end position="127"/>
    </location>
</feature>
<keyword evidence="1" id="KW-1015">Disulfide bond</keyword>
<dbReference type="AlphaFoldDB" id="A0A4W3HMZ9"/>
<reference evidence="3" key="5">
    <citation type="submission" date="2025-09" db="UniProtKB">
        <authorList>
            <consortium name="Ensembl"/>
        </authorList>
    </citation>
    <scope>IDENTIFICATION</scope>
</reference>
<dbReference type="PROSITE" id="PS50041">
    <property type="entry name" value="C_TYPE_LECTIN_2"/>
    <property type="match status" value="3"/>
</dbReference>
<dbReference type="InterPro" id="IPR001304">
    <property type="entry name" value="C-type_lectin-like"/>
</dbReference>
<evidence type="ECO:0000256" key="1">
    <source>
        <dbReference type="ARBA" id="ARBA00023157"/>
    </source>
</evidence>
<proteinExistence type="predicted"/>
<dbReference type="InParanoid" id="A0A4W3HMZ9"/>
<keyword evidence="4" id="KW-1185">Reference proteome</keyword>
<dbReference type="InterPro" id="IPR016187">
    <property type="entry name" value="CTDL_fold"/>
</dbReference>
<dbReference type="STRING" id="7868.ENSCMIP00000018568"/>
<dbReference type="Pfam" id="PF00059">
    <property type="entry name" value="Lectin_C"/>
    <property type="match status" value="3"/>
</dbReference>
<evidence type="ECO:0000259" key="2">
    <source>
        <dbReference type="PROSITE" id="PS50041"/>
    </source>
</evidence>
<evidence type="ECO:0000313" key="3">
    <source>
        <dbReference type="Ensembl" id="ENSCMIP00000018568.1"/>
    </source>
</evidence>
<dbReference type="Ensembl" id="ENSCMIT00000018918.1">
    <property type="protein sequence ID" value="ENSCMIP00000018568.1"/>
    <property type="gene ID" value="ENSCMIG00000008714.1"/>
</dbReference>
<dbReference type="Proteomes" id="UP000314986">
    <property type="component" value="Unassembled WGS sequence"/>
</dbReference>
<reference evidence="4" key="1">
    <citation type="journal article" date="2006" name="Science">
        <title>Ancient noncoding elements conserved in the human genome.</title>
        <authorList>
            <person name="Venkatesh B."/>
            <person name="Kirkness E.F."/>
            <person name="Loh Y.H."/>
            <person name="Halpern A.L."/>
            <person name="Lee A.P."/>
            <person name="Johnson J."/>
            <person name="Dandona N."/>
            <person name="Viswanathan L.D."/>
            <person name="Tay A."/>
            <person name="Venter J.C."/>
            <person name="Strausberg R.L."/>
            <person name="Brenner S."/>
        </authorList>
    </citation>
    <scope>NUCLEOTIDE SEQUENCE [LARGE SCALE GENOMIC DNA]</scope>
</reference>
<reference evidence="3" key="4">
    <citation type="submission" date="2025-08" db="UniProtKB">
        <authorList>
            <consortium name="Ensembl"/>
        </authorList>
    </citation>
    <scope>IDENTIFICATION</scope>
</reference>
<dbReference type="PANTHER" id="PTHR45784:SF3">
    <property type="entry name" value="C-TYPE LECTIN DOMAIN FAMILY 4 MEMBER K-LIKE-RELATED"/>
    <property type="match status" value="1"/>
</dbReference>
<dbReference type="SUPFAM" id="SSF56436">
    <property type="entry name" value="C-type lectin-like"/>
    <property type="match status" value="3"/>
</dbReference>
<feature type="domain" description="C-type lectin" evidence="2">
    <location>
        <begin position="245"/>
        <end position="337"/>
    </location>
</feature>
<dbReference type="InterPro" id="IPR016186">
    <property type="entry name" value="C-type_lectin-like/link_sf"/>
</dbReference>
<dbReference type="GeneTree" id="ENSGT01150000286973"/>
<dbReference type="CDD" id="cd00037">
    <property type="entry name" value="CLECT"/>
    <property type="match status" value="2"/>
</dbReference>
<accession>A0A4W3HMZ9</accession>
<dbReference type="SMART" id="SM00034">
    <property type="entry name" value="CLECT"/>
    <property type="match status" value="3"/>
</dbReference>
<reference evidence="4" key="3">
    <citation type="journal article" date="2014" name="Nature">
        <title>Elephant shark genome provides unique insights into gnathostome evolution.</title>
        <authorList>
            <consortium name="International Elephant Shark Genome Sequencing Consortium"/>
            <person name="Venkatesh B."/>
            <person name="Lee A.P."/>
            <person name="Ravi V."/>
            <person name="Maurya A.K."/>
            <person name="Lian M.M."/>
            <person name="Swann J.B."/>
            <person name="Ohta Y."/>
            <person name="Flajnik M.F."/>
            <person name="Sutoh Y."/>
            <person name="Kasahara M."/>
            <person name="Hoon S."/>
            <person name="Gangu V."/>
            <person name="Roy S.W."/>
            <person name="Irimia M."/>
            <person name="Korzh V."/>
            <person name="Kondrychyn I."/>
            <person name="Lim Z.W."/>
            <person name="Tay B.H."/>
            <person name="Tohari S."/>
            <person name="Kong K.W."/>
            <person name="Ho S."/>
            <person name="Lorente-Galdos B."/>
            <person name="Quilez J."/>
            <person name="Marques-Bonet T."/>
            <person name="Raney B.J."/>
            <person name="Ingham P.W."/>
            <person name="Tay A."/>
            <person name="Hillier L.W."/>
            <person name="Minx P."/>
            <person name="Boehm T."/>
            <person name="Wilson R.K."/>
            <person name="Brenner S."/>
            <person name="Warren W.C."/>
        </authorList>
    </citation>
    <scope>NUCLEOTIDE SEQUENCE [LARGE SCALE GENOMIC DNA]</scope>
</reference>
<sequence length="400" mass="46697">INCLFPALPQTVPSLDRKYHMINEKKQWAEARDHCRTHSTDLVSIRSPEETDVTARLISKEESYWIGLYNNNLTAVGWQWSNGDAFNYTHWKDKKMNSYSASVICVAMNNGLWFDGYCNQTYWFICYDVWGSRNKLVDREYYPINQLKNWSEARDYCRSHYTDLVSIRSPEEAKRTSQMIVSDRILWIGLFSKKGSTAEWMWTNGEEVNYTHWKFMQPNDYLNSDICVAVISDLALKNRSVNRMYYMIDQEKNWTEALNYCQVHYTNMISIQSYEEDRFISKKFDNIVPLWIGLYNKKGSKANWMWATGEQLNYAHWKFMEPNGYLSSPVCVAVSNGLAVKANSITAFKNAVDGYLRRTGLQVIGKGPGSGIDINCSIQRATQTRWAEWPRFVLYDSMIL</sequence>
<organism evidence="3 4">
    <name type="scientific">Callorhinchus milii</name>
    <name type="common">Ghost shark</name>
    <dbReference type="NCBI Taxonomy" id="7868"/>
    <lineage>
        <taxon>Eukaryota</taxon>
        <taxon>Metazoa</taxon>
        <taxon>Chordata</taxon>
        <taxon>Craniata</taxon>
        <taxon>Vertebrata</taxon>
        <taxon>Chondrichthyes</taxon>
        <taxon>Holocephali</taxon>
        <taxon>Chimaeriformes</taxon>
        <taxon>Callorhinchidae</taxon>
        <taxon>Callorhinchus</taxon>
    </lineage>
</organism>